<sequence length="72" mass="8168">MMVSSLSFSLPTWIHYVLLLLHLLLHLLPSSTRPTSFTSRLHNSSTSRLGPYNAAMRIPNTHFFPHTLAHSI</sequence>
<evidence type="ECO:0000313" key="2">
    <source>
        <dbReference type="EMBL" id="MPC92023.1"/>
    </source>
</evidence>
<proteinExistence type="predicted"/>
<reference evidence="2 3" key="1">
    <citation type="submission" date="2019-05" db="EMBL/GenBank/DDBJ databases">
        <title>Another draft genome of Portunus trituberculatus and its Hox gene families provides insights of decapod evolution.</title>
        <authorList>
            <person name="Jeong J.-H."/>
            <person name="Song I."/>
            <person name="Kim S."/>
            <person name="Choi T."/>
            <person name="Kim D."/>
            <person name="Ryu S."/>
            <person name="Kim W."/>
        </authorList>
    </citation>
    <scope>NUCLEOTIDE SEQUENCE [LARGE SCALE GENOMIC DNA]</scope>
    <source>
        <tissue evidence="2">Muscle</tissue>
    </source>
</reference>
<name>A0A5B7JCE8_PORTR</name>
<keyword evidence="1" id="KW-0732">Signal</keyword>
<keyword evidence="3" id="KW-1185">Reference proteome</keyword>
<dbReference type="AlphaFoldDB" id="A0A5B7JCE8"/>
<evidence type="ECO:0000256" key="1">
    <source>
        <dbReference type="SAM" id="SignalP"/>
    </source>
</evidence>
<protein>
    <recommendedName>
        <fullName evidence="4">Secreted protein</fullName>
    </recommendedName>
</protein>
<gene>
    <name evidence="2" type="ORF">E2C01_087092</name>
</gene>
<evidence type="ECO:0000313" key="3">
    <source>
        <dbReference type="Proteomes" id="UP000324222"/>
    </source>
</evidence>
<dbReference type="Proteomes" id="UP000324222">
    <property type="component" value="Unassembled WGS sequence"/>
</dbReference>
<comment type="caution">
    <text evidence="2">The sequence shown here is derived from an EMBL/GenBank/DDBJ whole genome shotgun (WGS) entry which is preliminary data.</text>
</comment>
<organism evidence="2 3">
    <name type="scientific">Portunus trituberculatus</name>
    <name type="common">Swimming crab</name>
    <name type="synonym">Neptunus trituberculatus</name>
    <dbReference type="NCBI Taxonomy" id="210409"/>
    <lineage>
        <taxon>Eukaryota</taxon>
        <taxon>Metazoa</taxon>
        <taxon>Ecdysozoa</taxon>
        <taxon>Arthropoda</taxon>
        <taxon>Crustacea</taxon>
        <taxon>Multicrustacea</taxon>
        <taxon>Malacostraca</taxon>
        <taxon>Eumalacostraca</taxon>
        <taxon>Eucarida</taxon>
        <taxon>Decapoda</taxon>
        <taxon>Pleocyemata</taxon>
        <taxon>Brachyura</taxon>
        <taxon>Eubrachyura</taxon>
        <taxon>Portunoidea</taxon>
        <taxon>Portunidae</taxon>
        <taxon>Portuninae</taxon>
        <taxon>Portunus</taxon>
    </lineage>
</organism>
<accession>A0A5B7JCE8</accession>
<dbReference type="EMBL" id="VSRR010089836">
    <property type="protein sequence ID" value="MPC92023.1"/>
    <property type="molecule type" value="Genomic_DNA"/>
</dbReference>
<feature type="signal peptide" evidence="1">
    <location>
        <begin position="1"/>
        <end position="32"/>
    </location>
</feature>
<evidence type="ECO:0008006" key="4">
    <source>
        <dbReference type="Google" id="ProtNLM"/>
    </source>
</evidence>
<feature type="chain" id="PRO_5022712903" description="Secreted protein" evidence="1">
    <location>
        <begin position="33"/>
        <end position="72"/>
    </location>
</feature>